<sequence>MSGPSVSVLLVNWNSRDETRRCLDALWAARTDAVPVEVVAVDNASTDGSAEMLAGDPRVRLIRNERNVGYAAAVNQAYRQSDGELILLLTSAVKLRPGALDIMVDFLRDRADVAGVSPRCPHPDGAARQHYLQVPSFPAVLARCTSAGRLPGFRSASDRFGPGADDLSRARPLATRGCLLVRREVLEPDRVLDERFPLYGHDLMLARSLWDAGHQLRLVPEAVASRAPGDSGRLLGTPSRTRHRIGGLVRYLRSTEPRHRLAVFRLVLLADHLGRRIARRRTALGLRELGAALRGDVGVLPDGDVRPWSVLSGDGQWAAEHYFRIVTGQRVPDQRILLVHRPRRLRGRRLRVQFDGSSVWHATPPVLLPLGWSLAPVRRVNRWFAAATVRRWLHDRPGVRVLRLDDTSRYLLGRIGEDEVVSATPPRLPALPADRPGRLPGHAPLSGAEDALPSALT</sequence>
<evidence type="ECO:0000256" key="1">
    <source>
        <dbReference type="SAM" id="MobiDB-lite"/>
    </source>
</evidence>
<dbReference type="EC" id="2.4.-.-" evidence="3"/>
<dbReference type="Proteomes" id="UP001339911">
    <property type="component" value="Unassembled WGS sequence"/>
</dbReference>
<dbReference type="RefSeq" id="WP_331208916.1">
    <property type="nucleotide sequence ID" value="NZ_JAZGQL010000012.1"/>
</dbReference>
<dbReference type="InterPro" id="IPR001173">
    <property type="entry name" value="Glyco_trans_2-like"/>
</dbReference>
<name>A0ABU7SFX0_9ACTN</name>
<dbReference type="SUPFAM" id="SSF53448">
    <property type="entry name" value="Nucleotide-diphospho-sugar transferases"/>
    <property type="match status" value="1"/>
</dbReference>
<keyword evidence="3" id="KW-0328">Glycosyltransferase</keyword>
<feature type="region of interest" description="Disordered" evidence="1">
    <location>
        <begin position="423"/>
        <end position="457"/>
    </location>
</feature>
<accession>A0ABU7SFX0</accession>
<dbReference type="Gene3D" id="3.90.550.10">
    <property type="entry name" value="Spore Coat Polysaccharide Biosynthesis Protein SpsA, Chain A"/>
    <property type="match status" value="1"/>
</dbReference>
<evidence type="ECO:0000313" key="3">
    <source>
        <dbReference type="EMBL" id="MEE6308639.1"/>
    </source>
</evidence>
<protein>
    <submittedName>
        <fullName evidence="3">Glycosyltransferase family 2 protein</fullName>
        <ecNumber evidence="3">2.4.-.-</ecNumber>
    </submittedName>
</protein>
<keyword evidence="4" id="KW-1185">Reference proteome</keyword>
<evidence type="ECO:0000259" key="2">
    <source>
        <dbReference type="Pfam" id="PF00535"/>
    </source>
</evidence>
<dbReference type="Pfam" id="PF00535">
    <property type="entry name" value="Glycos_transf_2"/>
    <property type="match status" value="1"/>
</dbReference>
<dbReference type="EMBL" id="JAZGQL010000012">
    <property type="protein sequence ID" value="MEE6308639.1"/>
    <property type="molecule type" value="Genomic_DNA"/>
</dbReference>
<dbReference type="CDD" id="cd04186">
    <property type="entry name" value="GT_2_like_c"/>
    <property type="match status" value="1"/>
</dbReference>
<keyword evidence="3" id="KW-0808">Transferase</keyword>
<evidence type="ECO:0000313" key="4">
    <source>
        <dbReference type="Proteomes" id="UP001339911"/>
    </source>
</evidence>
<dbReference type="PANTHER" id="PTHR43179">
    <property type="entry name" value="RHAMNOSYLTRANSFERASE WBBL"/>
    <property type="match status" value="1"/>
</dbReference>
<comment type="caution">
    <text evidence="3">The sequence shown here is derived from an EMBL/GenBank/DDBJ whole genome shotgun (WGS) entry which is preliminary data.</text>
</comment>
<gene>
    <name evidence="3" type="ORF">V1634_17560</name>
</gene>
<dbReference type="PANTHER" id="PTHR43179:SF7">
    <property type="entry name" value="RHAMNOSYLTRANSFERASE WBBL"/>
    <property type="match status" value="1"/>
</dbReference>
<reference evidence="3 4" key="1">
    <citation type="submission" date="2024-01" db="EMBL/GenBank/DDBJ databases">
        <title>Genome insights into Plantactinospora veratri sp. nov.</title>
        <authorList>
            <person name="Wang L."/>
        </authorList>
    </citation>
    <scope>NUCLEOTIDE SEQUENCE [LARGE SCALE GENOMIC DNA]</scope>
    <source>
        <strain evidence="3 4">NEAU-FHS4</strain>
    </source>
</reference>
<proteinExistence type="predicted"/>
<feature type="compositionally biased region" description="Low complexity" evidence="1">
    <location>
        <begin position="430"/>
        <end position="440"/>
    </location>
</feature>
<dbReference type="InterPro" id="IPR029044">
    <property type="entry name" value="Nucleotide-diphossugar_trans"/>
</dbReference>
<organism evidence="3 4">
    <name type="scientific">Plantactinospora veratri</name>
    <dbReference type="NCBI Taxonomy" id="1436122"/>
    <lineage>
        <taxon>Bacteria</taxon>
        <taxon>Bacillati</taxon>
        <taxon>Actinomycetota</taxon>
        <taxon>Actinomycetes</taxon>
        <taxon>Micromonosporales</taxon>
        <taxon>Micromonosporaceae</taxon>
        <taxon>Plantactinospora</taxon>
    </lineage>
</organism>
<feature type="domain" description="Glycosyltransferase 2-like" evidence="2">
    <location>
        <begin position="7"/>
        <end position="146"/>
    </location>
</feature>
<dbReference type="GO" id="GO:0016757">
    <property type="term" value="F:glycosyltransferase activity"/>
    <property type="evidence" value="ECO:0007669"/>
    <property type="project" value="UniProtKB-KW"/>
</dbReference>